<reference evidence="3 4" key="1">
    <citation type="submission" date="2017-02" db="EMBL/GenBank/DDBJ databases">
        <authorList>
            <person name="Peterson S.W."/>
        </authorList>
    </citation>
    <scope>NUCLEOTIDE SEQUENCE [LARGE SCALE GENOMIC DNA]</scope>
    <source>
        <strain evidence="3 4">SRS1_H2-8</strain>
    </source>
</reference>
<feature type="domain" description="ER-bound oxygenase mpaB/mpaB'/Rubber oxygenase catalytic" evidence="2">
    <location>
        <begin position="163"/>
        <end position="309"/>
    </location>
</feature>
<dbReference type="Proteomes" id="UP000239563">
    <property type="component" value="Chromosome III"/>
</dbReference>
<sequence length="509" mass="57092">MYSWQICAVALLAIHLARVHLQRFARYRHIHRRYGARYFLPSTGANPGKPRMIDLYRGVRDAQRIVRLSASVDCPFVFTKSLEFALFRTYGISTISSLLLHTGQLGKAENAGRRYVDTSGLIQAFMTFPVPRFDLPDGGEADAAKLTGGENWEHFGEDAEDPRAAIALARVNFLHGRWKSKISNDDLLYTLSTFVIEPAKWIDRYEWRPLSALETEALFALFYHLGRCLGIKDIPDTLADLIEWSQDYERNYMRFEQCNQDVADHTTNLLLYALPSFLHGFARKLVASLMDDQLREAMGYPRAPGWIVSLKDALFRVKALVTRTLLLPRRKPLTNVPIAADEQGHVFSIEHLLSDGIPAVCPASGTRAQDGKVCPVGGHLHAAAPPAPAGEKAFKPAAWRMELAWYENEPVYSRAFPPRSAGWWAEEVKIALGLLKREDRRGAAKWMPVTLGVPAKAQSDKGDPIQGLGGFRLEEMGPKGLEFKGRNEVLENAEKLHGGKIEGKWSFEP</sequence>
<keyword evidence="1" id="KW-0732">Signal</keyword>
<dbReference type="PANTHER" id="PTHR36124:SF1">
    <property type="entry name" value="ER-BOUND OXYGENASE MPAB_MPAB'_RUBBER OXYGENASE CATALYTIC DOMAIN-CONTAINING PROTEIN"/>
    <property type="match status" value="1"/>
</dbReference>
<evidence type="ECO:0000259" key="2">
    <source>
        <dbReference type="Pfam" id="PF09995"/>
    </source>
</evidence>
<dbReference type="InterPro" id="IPR018713">
    <property type="entry name" value="MPAB/Lcp_cat_dom"/>
</dbReference>
<organism evidence="3 4">
    <name type="scientific">Sporisorium reilianum f. sp. reilianum</name>
    <dbReference type="NCBI Taxonomy" id="72559"/>
    <lineage>
        <taxon>Eukaryota</taxon>
        <taxon>Fungi</taxon>
        <taxon>Dikarya</taxon>
        <taxon>Basidiomycota</taxon>
        <taxon>Ustilaginomycotina</taxon>
        <taxon>Ustilaginomycetes</taxon>
        <taxon>Ustilaginales</taxon>
        <taxon>Ustilaginaceae</taxon>
        <taxon>Sporisorium</taxon>
    </lineage>
</organism>
<evidence type="ECO:0000313" key="4">
    <source>
        <dbReference type="Proteomes" id="UP000239563"/>
    </source>
</evidence>
<feature type="chain" id="PRO_5014757356" description="ER-bound oxygenase mpaB/mpaB'/Rubber oxygenase catalytic domain-containing protein" evidence="1">
    <location>
        <begin position="22"/>
        <end position="509"/>
    </location>
</feature>
<dbReference type="Pfam" id="PF09995">
    <property type="entry name" value="MPAB_Lcp_cat"/>
    <property type="match status" value="1"/>
</dbReference>
<dbReference type="EMBL" id="LT795056">
    <property type="protein sequence ID" value="SJX62010.1"/>
    <property type="molecule type" value="Genomic_DNA"/>
</dbReference>
<evidence type="ECO:0000313" key="3">
    <source>
        <dbReference type="EMBL" id="SJX62010.1"/>
    </source>
</evidence>
<feature type="signal peptide" evidence="1">
    <location>
        <begin position="1"/>
        <end position="21"/>
    </location>
</feature>
<accession>A0A2N8UBB4</accession>
<dbReference type="AlphaFoldDB" id="A0A2N8UBB4"/>
<protein>
    <recommendedName>
        <fullName evidence="2">ER-bound oxygenase mpaB/mpaB'/Rubber oxygenase catalytic domain-containing protein</fullName>
    </recommendedName>
</protein>
<dbReference type="InterPro" id="IPR046366">
    <property type="entry name" value="MPAB"/>
</dbReference>
<gene>
    <name evidence="3" type="ORF">SRS1_10635</name>
</gene>
<evidence type="ECO:0000256" key="1">
    <source>
        <dbReference type="SAM" id="SignalP"/>
    </source>
</evidence>
<dbReference type="PANTHER" id="PTHR36124">
    <property type="match status" value="1"/>
</dbReference>
<proteinExistence type="predicted"/>
<dbReference type="GO" id="GO:0016491">
    <property type="term" value="F:oxidoreductase activity"/>
    <property type="evidence" value="ECO:0007669"/>
    <property type="project" value="InterPro"/>
</dbReference>
<name>A0A2N8UBB4_9BASI</name>